<dbReference type="EMBL" id="JAWDGP010007437">
    <property type="protein sequence ID" value="KAK3718471.1"/>
    <property type="molecule type" value="Genomic_DNA"/>
</dbReference>
<accession>A0AAE1CMW8</accession>
<proteinExistence type="predicted"/>
<organism evidence="1 2">
    <name type="scientific">Elysia crispata</name>
    <name type="common">lettuce slug</name>
    <dbReference type="NCBI Taxonomy" id="231223"/>
    <lineage>
        <taxon>Eukaryota</taxon>
        <taxon>Metazoa</taxon>
        <taxon>Spiralia</taxon>
        <taxon>Lophotrochozoa</taxon>
        <taxon>Mollusca</taxon>
        <taxon>Gastropoda</taxon>
        <taxon>Heterobranchia</taxon>
        <taxon>Euthyneura</taxon>
        <taxon>Panpulmonata</taxon>
        <taxon>Sacoglossa</taxon>
        <taxon>Placobranchoidea</taxon>
        <taxon>Plakobranchidae</taxon>
        <taxon>Elysia</taxon>
    </lineage>
</organism>
<dbReference type="AlphaFoldDB" id="A0AAE1CMW8"/>
<dbReference type="Proteomes" id="UP001283361">
    <property type="component" value="Unassembled WGS sequence"/>
</dbReference>
<evidence type="ECO:0000313" key="2">
    <source>
        <dbReference type="Proteomes" id="UP001283361"/>
    </source>
</evidence>
<evidence type="ECO:0000313" key="1">
    <source>
        <dbReference type="EMBL" id="KAK3718471.1"/>
    </source>
</evidence>
<gene>
    <name evidence="1" type="ORF">RRG08_006849</name>
</gene>
<sequence length="99" mass="11137">MSEVNCLVDDGESRLIYDRAAPELQGKLKFRFDFNDAGGGKETGILQMLKNGEVVRYHQSRPFPAGSLKLKKIDENEVACIVKLKKVDTSINLNDFFTN</sequence>
<protein>
    <submittedName>
        <fullName evidence="1">Uncharacterized protein</fullName>
    </submittedName>
</protein>
<keyword evidence="2" id="KW-1185">Reference proteome</keyword>
<comment type="caution">
    <text evidence="1">The sequence shown here is derived from an EMBL/GenBank/DDBJ whole genome shotgun (WGS) entry which is preliminary data.</text>
</comment>
<reference evidence="1" key="1">
    <citation type="journal article" date="2023" name="G3 (Bethesda)">
        <title>A reference genome for the long-term kleptoplast-retaining sea slug Elysia crispata morphotype clarki.</title>
        <authorList>
            <person name="Eastman K.E."/>
            <person name="Pendleton A.L."/>
            <person name="Shaikh M.A."/>
            <person name="Suttiyut T."/>
            <person name="Ogas R."/>
            <person name="Tomko P."/>
            <person name="Gavelis G."/>
            <person name="Widhalm J.R."/>
            <person name="Wisecaver J.H."/>
        </authorList>
    </citation>
    <scope>NUCLEOTIDE SEQUENCE</scope>
    <source>
        <strain evidence="1">ECLA1</strain>
    </source>
</reference>
<name>A0AAE1CMW8_9GAST</name>